<dbReference type="SUPFAM" id="SSF52540">
    <property type="entry name" value="P-loop containing nucleoside triphosphate hydrolases"/>
    <property type="match status" value="1"/>
</dbReference>
<dbReference type="CDD" id="cd03214">
    <property type="entry name" value="ABC_Iron-Siderophores_B12_Hemin"/>
    <property type="match status" value="1"/>
</dbReference>
<keyword evidence="5" id="KW-1278">Translocase</keyword>
<comment type="similarity">
    <text evidence="1">Belongs to the ABC transporter superfamily.</text>
</comment>
<dbReference type="Proteomes" id="UP000577362">
    <property type="component" value="Unassembled WGS sequence"/>
</dbReference>
<name>A0A840BYA2_9HYPH</name>
<proteinExistence type="inferred from homology"/>
<evidence type="ECO:0000256" key="2">
    <source>
        <dbReference type="ARBA" id="ARBA00022448"/>
    </source>
</evidence>
<reference evidence="8 9" key="1">
    <citation type="submission" date="2020-08" db="EMBL/GenBank/DDBJ databases">
        <title>Genomic Encyclopedia of Type Strains, Phase IV (KMG-IV): sequencing the most valuable type-strain genomes for metagenomic binning, comparative biology and taxonomic classification.</title>
        <authorList>
            <person name="Goeker M."/>
        </authorList>
    </citation>
    <scope>NUCLEOTIDE SEQUENCE [LARGE SCALE GENOMIC DNA]</scope>
    <source>
        <strain evidence="8 9">DSM 103737</strain>
    </source>
</reference>
<keyword evidence="2" id="KW-0813">Transport</keyword>
<dbReference type="AlphaFoldDB" id="A0A840BYA2"/>
<dbReference type="SMART" id="SM00382">
    <property type="entry name" value="AAA"/>
    <property type="match status" value="1"/>
</dbReference>
<evidence type="ECO:0000256" key="5">
    <source>
        <dbReference type="ARBA" id="ARBA00022967"/>
    </source>
</evidence>
<dbReference type="InterPro" id="IPR003593">
    <property type="entry name" value="AAA+_ATPase"/>
</dbReference>
<dbReference type="InterPro" id="IPR017871">
    <property type="entry name" value="ABC_transporter-like_CS"/>
</dbReference>
<dbReference type="GO" id="GO:0016887">
    <property type="term" value="F:ATP hydrolysis activity"/>
    <property type="evidence" value="ECO:0007669"/>
    <property type="project" value="InterPro"/>
</dbReference>
<evidence type="ECO:0000256" key="1">
    <source>
        <dbReference type="ARBA" id="ARBA00005417"/>
    </source>
</evidence>
<dbReference type="RefSeq" id="WP_183317440.1">
    <property type="nucleotide sequence ID" value="NZ_JACIEN010000004.1"/>
</dbReference>
<dbReference type="PANTHER" id="PTHR42794:SF1">
    <property type="entry name" value="HEMIN IMPORT ATP-BINDING PROTEIN HMUV"/>
    <property type="match status" value="1"/>
</dbReference>
<dbReference type="PROSITE" id="PS50893">
    <property type="entry name" value="ABC_TRANSPORTER_2"/>
    <property type="match status" value="1"/>
</dbReference>
<evidence type="ECO:0000256" key="6">
    <source>
        <dbReference type="ARBA" id="ARBA00037066"/>
    </source>
</evidence>
<evidence type="ECO:0000313" key="8">
    <source>
        <dbReference type="EMBL" id="MBB4018511.1"/>
    </source>
</evidence>
<sequence>MTAVVTATGISLEAAGRTILAPTDLALAAGELTVVIGPNGAGKSTLLRVLAAEVAPASGTVVYGETPVAAMPPWRLAAKRAVLPQSAQLAFPFTVAEVVRLGLDGAGNAAERMDMMRRALAAADVAHLAGRNYQTLSGGEQQRVQFARVLGQLMVGGRREKHLALFLDEPVASLDLRHQLGLLEHARRLAGEGVAVLAILHDLNLAAAYGDRLVVMKAGAVFADGSPETVLTDALLRDVFDVRLSVGAVPATPFVLPRPSAGGAA</sequence>
<evidence type="ECO:0000313" key="9">
    <source>
        <dbReference type="Proteomes" id="UP000577362"/>
    </source>
</evidence>
<evidence type="ECO:0000256" key="3">
    <source>
        <dbReference type="ARBA" id="ARBA00022741"/>
    </source>
</evidence>
<dbReference type="Pfam" id="PF00005">
    <property type="entry name" value="ABC_tran"/>
    <property type="match status" value="1"/>
</dbReference>
<evidence type="ECO:0000259" key="7">
    <source>
        <dbReference type="PROSITE" id="PS50893"/>
    </source>
</evidence>
<dbReference type="InterPro" id="IPR027417">
    <property type="entry name" value="P-loop_NTPase"/>
</dbReference>
<keyword evidence="3" id="KW-0547">Nucleotide-binding</keyword>
<feature type="domain" description="ABC transporter" evidence="7">
    <location>
        <begin position="5"/>
        <end position="243"/>
    </location>
</feature>
<comment type="caution">
    <text evidence="8">The sequence shown here is derived from an EMBL/GenBank/DDBJ whole genome shotgun (WGS) entry which is preliminary data.</text>
</comment>
<evidence type="ECO:0000256" key="4">
    <source>
        <dbReference type="ARBA" id="ARBA00022840"/>
    </source>
</evidence>
<dbReference type="PANTHER" id="PTHR42794">
    <property type="entry name" value="HEMIN IMPORT ATP-BINDING PROTEIN HMUV"/>
    <property type="match status" value="1"/>
</dbReference>
<accession>A0A840BYA2</accession>
<gene>
    <name evidence="8" type="ORF">GGR16_003558</name>
</gene>
<dbReference type="EMBL" id="JACIEN010000004">
    <property type="protein sequence ID" value="MBB4018511.1"/>
    <property type="molecule type" value="Genomic_DNA"/>
</dbReference>
<dbReference type="PROSITE" id="PS00211">
    <property type="entry name" value="ABC_TRANSPORTER_1"/>
    <property type="match status" value="1"/>
</dbReference>
<dbReference type="Gene3D" id="3.40.50.300">
    <property type="entry name" value="P-loop containing nucleotide triphosphate hydrolases"/>
    <property type="match status" value="1"/>
</dbReference>
<keyword evidence="4 8" id="KW-0067">ATP-binding</keyword>
<keyword evidence="9" id="KW-1185">Reference proteome</keyword>
<protein>
    <submittedName>
        <fullName evidence="8">Iron complex transport system ATP-binding protein</fullName>
    </submittedName>
</protein>
<organism evidence="8 9">
    <name type="scientific">Chelatococcus caeni</name>
    <dbReference type="NCBI Taxonomy" id="1348468"/>
    <lineage>
        <taxon>Bacteria</taxon>
        <taxon>Pseudomonadati</taxon>
        <taxon>Pseudomonadota</taxon>
        <taxon>Alphaproteobacteria</taxon>
        <taxon>Hyphomicrobiales</taxon>
        <taxon>Chelatococcaceae</taxon>
        <taxon>Chelatococcus</taxon>
    </lineage>
</organism>
<comment type="function">
    <text evidence="6">Part of the ABC transporter complex HmuTUV involved in hemin import. Responsible for energy coupling to the transport system.</text>
</comment>
<dbReference type="InterPro" id="IPR003439">
    <property type="entry name" value="ABC_transporter-like_ATP-bd"/>
</dbReference>
<dbReference type="GO" id="GO:0005524">
    <property type="term" value="F:ATP binding"/>
    <property type="evidence" value="ECO:0007669"/>
    <property type="project" value="UniProtKB-KW"/>
</dbReference>
<dbReference type="NCBIfam" id="NF010068">
    <property type="entry name" value="PRK13548.1"/>
    <property type="match status" value="1"/>
</dbReference>